<dbReference type="Gene3D" id="3.90.1200.10">
    <property type="match status" value="1"/>
</dbReference>
<feature type="domain" description="Aminoglycoside phosphotransferase" evidence="1">
    <location>
        <begin position="76"/>
        <end position="164"/>
    </location>
</feature>
<dbReference type="InterPro" id="IPR011009">
    <property type="entry name" value="Kinase-like_dom_sf"/>
</dbReference>
<evidence type="ECO:0000313" key="3">
    <source>
        <dbReference type="Proteomes" id="UP000824496"/>
    </source>
</evidence>
<protein>
    <submittedName>
        <fullName evidence="2">Phosphotransferase</fullName>
    </submittedName>
</protein>
<dbReference type="EMBL" id="AP025017">
    <property type="protein sequence ID" value="BDA65210.1"/>
    <property type="molecule type" value="Genomic_DNA"/>
</dbReference>
<sequence length="261" mass="28523">MSGAVVDLGGGSTRVTRVGGRVLRSRRQGSANVERLLIELEGRGFAYTPRFLGLSDDGRQILGFIEGEAGGYPLPERLRSDEALVSVAGVLREWHEVTRDLATQVIDGWMLEAVEPYEVICHGDIAPYNCVFDGSRVVGLIDLDTAHPGPRIRDVAYAVYRFAPLTAPGNEIGFGSLAEQARRARLFCDHYGEVDRARVIEVLCQRLADLVGYMRAEAARGDAAFQSHLDQGHDAVYLRDIAYLRDHASALTEALTAPALT</sequence>
<dbReference type="InterPro" id="IPR002575">
    <property type="entry name" value="Aminoglycoside_PTrfase"/>
</dbReference>
<evidence type="ECO:0000259" key="1">
    <source>
        <dbReference type="Pfam" id="PF01636"/>
    </source>
</evidence>
<dbReference type="RefSeq" id="WP_223908017.1">
    <property type="nucleotide sequence ID" value="NZ_AP025017.1"/>
</dbReference>
<accession>A0ABM7UDH2</accession>
<reference evidence="2 3" key="1">
    <citation type="submission" date="2021-08" db="EMBL/GenBank/DDBJ databases">
        <title>Whole genome sequence of novel Actinomyces species strain MAS-1.</title>
        <authorList>
            <person name="Saito M."/>
            <person name="Kuwahara N."/>
            <person name="Takizawa T."/>
            <person name="Gotouda H."/>
            <person name="Ochiai T."/>
        </authorList>
    </citation>
    <scope>NUCLEOTIDE SEQUENCE [LARGE SCALE GENOMIC DNA]</scope>
    <source>
        <strain evidence="2 3">MAS-1</strain>
    </source>
</reference>
<dbReference type="SUPFAM" id="SSF56112">
    <property type="entry name" value="Protein kinase-like (PK-like)"/>
    <property type="match status" value="1"/>
</dbReference>
<organism evidence="2 3">
    <name type="scientific">Actinomyces capricornis</name>
    <dbReference type="NCBI Taxonomy" id="2755559"/>
    <lineage>
        <taxon>Bacteria</taxon>
        <taxon>Bacillati</taxon>
        <taxon>Actinomycetota</taxon>
        <taxon>Actinomycetes</taxon>
        <taxon>Actinomycetales</taxon>
        <taxon>Actinomycetaceae</taxon>
        <taxon>Actinomyces</taxon>
    </lineage>
</organism>
<dbReference type="Pfam" id="PF01636">
    <property type="entry name" value="APH"/>
    <property type="match status" value="1"/>
</dbReference>
<gene>
    <name evidence="2" type="ORF">MANAM107_20440</name>
</gene>
<name>A0ABM7UDH2_9ACTO</name>
<proteinExistence type="predicted"/>
<dbReference type="Proteomes" id="UP000824496">
    <property type="component" value="Chromosome"/>
</dbReference>
<evidence type="ECO:0000313" key="2">
    <source>
        <dbReference type="EMBL" id="BDA65210.1"/>
    </source>
</evidence>
<keyword evidence="3" id="KW-1185">Reference proteome</keyword>